<evidence type="ECO:0000313" key="2">
    <source>
        <dbReference type="EMBL" id="OHT00944.1"/>
    </source>
</evidence>
<evidence type="ECO:0000256" key="1">
    <source>
        <dbReference type="SAM" id="Phobius"/>
    </source>
</evidence>
<organism evidence="2 3">
    <name type="scientific">Tritrichomonas foetus</name>
    <dbReference type="NCBI Taxonomy" id="1144522"/>
    <lineage>
        <taxon>Eukaryota</taxon>
        <taxon>Metamonada</taxon>
        <taxon>Parabasalia</taxon>
        <taxon>Tritrichomonadida</taxon>
        <taxon>Tritrichomonadidae</taxon>
        <taxon>Tritrichomonas</taxon>
    </lineage>
</organism>
<dbReference type="GeneID" id="94843078"/>
<sequence>MLFALIGFSLSTSILDNLASLHKANISVDFGKLHLNNVGSLVLPQMKLSTNFIFRNIHLYRNINPFIISFSSQNKIDVANSLFSHFLSPAIMLDTTDVSINGQTFTQNNRDSVLMISLKPAFYGASSTITITNCVFQNINVDQAVSGLKNQEGAGLSIRLGSGSSSALACNISISSCTFTNCTAAFSGNRGGAMFIECIYNPMTVSLHNINISRCSAISGAAYYIIDQQAGRSTVEFDQVNIMDCSSTPISNGQIQLQTKTCALENVGIFMRYSSFTGNSTNIYQDMVHFTNCTGIVSNMQFSNINITENQAIIRVGSSNINFTHICITKAIESKSIYGLIATGNSVVFLTEFYYTNNIAGTQAVIHPGSPFVTTPIACNIITASNTFTQSNPFSASSIFTASAPFTLSSPFTQSSVFQQTPLDDSSTQFTEIDINETDPLPTSTIDDSSIKRNSDAGMIAGVSVAALVVLILIIVIVLILCKKLRCICMCCEKKAFNLSIDEESSHQELYFPNFEPKSL</sequence>
<comment type="caution">
    <text evidence="2">The sequence shown here is derived from an EMBL/GenBank/DDBJ whole genome shotgun (WGS) entry which is preliminary data.</text>
</comment>
<keyword evidence="1" id="KW-1133">Transmembrane helix</keyword>
<proteinExistence type="predicted"/>
<gene>
    <name evidence="2" type="ORF">TRFO_32199</name>
</gene>
<name>A0A1J4JR98_9EUKA</name>
<dbReference type="RefSeq" id="XP_068354080.1">
    <property type="nucleotide sequence ID" value="XM_068508374.1"/>
</dbReference>
<protein>
    <recommendedName>
        <fullName evidence="4">Right handed beta helix domain-containing protein</fullName>
    </recommendedName>
</protein>
<dbReference type="InterPro" id="IPR011050">
    <property type="entry name" value="Pectin_lyase_fold/virulence"/>
</dbReference>
<keyword evidence="3" id="KW-1185">Reference proteome</keyword>
<keyword evidence="1" id="KW-0812">Transmembrane</keyword>
<dbReference type="EMBL" id="MLAK01000930">
    <property type="protein sequence ID" value="OHT00944.1"/>
    <property type="molecule type" value="Genomic_DNA"/>
</dbReference>
<dbReference type="SUPFAM" id="SSF51126">
    <property type="entry name" value="Pectin lyase-like"/>
    <property type="match status" value="1"/>
</dbReference>
<dbReference type="VEuPathDB" id="TrichDB:TRFO_32199"/>
<dbReference type="Proteomes" id="UP000179807">
    <property type="component" value="Unassembled WGS sequence"/>
</dbReference>
<evidence type="ECO:0008006" key="4">
    <source>
        <dbReference type="Google" id="ProtNLM"/>
    </source>
</evidence>
<accession>A0A1J4JR98</accession>
<keyword evidence="1" id="KW-0472">Membrane</keyword>
<dbReference type="AlphaFoldDB" id="A0A1J4JR98"/>
<feature type="transmembrane region" description="Helical" evidence="1">
    <location>
        <begin position="459"/>
        <end position="481"/>
    </location>
</feature>
<evidence type="ECO:0000313" key="3">
    <source>
        <dbReference type="Proteomes" id="UP000179807"/>
    </source>
</evidence>
<reference evidence="2" key="1">
    <citation type="submission" date="2016-10" db="EMBL/GenBank/DDBJ databases">
        <authorList>
            <person name="Benchimol M."/>
            <person name="Almeida L.G."/>
            <person name="Vasconcelos A.T."/>
            <person name="Perreira-Neves A."/>
            <person name="Rosa I.A."/>
            <person name="Tasca T."/>
            <person name="Bogo M.R."/>
            <person name="de Souza W."/>
        </authorList>
    </citation>
    <scope>NUCLEOTIDE SEQUENCE [LARGE SCALE GENOMIC DNA]</scope>
    <source>
        <strain evidence="2">K</strain>
    </source>
</reference>